<dbReference type="PATRIC" id="fig|1415166.3.peg.4015"/>
<dbReference type="eggNOG" id="ENOG50330G5">
    <property type="taxonomic scope" value="Bacteria"/>
</dbReference>
<dbReference type="STRING" id="1415166.NONO_c39140"/>
<evidence type="ECO:0000313" key="2">
    <source>
        <dbReference type="EMBL" id="AHH18698.1"/>
    </source>
</evidence>
<organism evidence="2 3">
    <name type="scientific">Nocardia nova SH22a</name>
    <dbReference type="NCBI Taxonomy" id="1415166"/>
    <lineage>
        <taxon>Bacteria</taxon>
        <taxon>Bacillati</taxon>
        <taxon>Actinomycetota</taxon>
        <taxon>Actinomycetes</taxon>
        <taxon>Mycobacteriales</taxon>
        <taxon>Nocardiaceae</taxon>
        <taxon>Nocardia</taxon>
    </lineage>
</organism>
<protein>
    <recommendedName>
        <fullName evidence="1">DUF4232 domain-containing protein</fullName>
    </recommendedName>
</protein>
<keyword evidence="3" id="KW-1185">Reference proteome</keyword>
<reference evidence="2 3" key="1">
    <citation type="journal article" date="2014" name="Appl. Environ. Microbiol.">
        <title>Insights into the Microbial Degradation of Rubber and Gutta-Percha by Analysis of the Complete Genome of Nocardia nova SH22a.</title>
        <authorList>
            <person name="Luo Q."/>
            <person name="Hiessl S."/>
            <person name="Poehlein A."/>
            <person name="Daniel R."/>
            <person name="Steinbuchel A."/>
        </authorList>
    </citation>
    <scope>NUCLEOTIDE SEQUENCE [LARGE SCALE GENOMIC DNA]</scope>
    <source>
        <strain evidence="2">SH22a</strain>
    </source>
</reference>
<sequence>MMGWLLAVTVVSVAGCAQQTTTESHGADTAAALHAGALSPDSAAPGTRNAESVVPQCRTPDLSASVGPANAAAGTVAFPIVFTNNGPGSCVLAGFPGVSYADGADGGPVGAPAVRENTAADPVEIASGAQASALVFAVNVQNIPADQCRPVQVAGLRIYPPDNTESLYVERSGTACGNAQVTTAQLRVRPVVAGADGH</sequence>
<proteinExistence type="predicted"/>
<dbReference type="KEGG" id="nno:NONO_c39140"/>
<dbReference type="HOGENOM" id="CLU_079632_3_1_11"/>
<evidence type="ECO:0000313" key="3">
    <source>
        <dbReference type="Proteomes" id="UP000019150"/>
    </source>
</evidence>
<dbReference type="EMBL" id="CP006850">
    <property type="protein sequence ID" value="AHH18698.1"/>
    <property type="molecule type" value="Genomic_DNA"/>
</dbReference>
<name>W5TI67_9NOCA</name>
<dbReference type="Pfam" id="PF14016">
    <property type="entry name" value="DUF4232"/>
    <property type="match status" value="1"/>
</dbReference>
<accession>W5TI67</accession>
<feature type="domain" description="DUF4232" evidence="1">
    <location>
        <begin position="57"/>
        <end position="191"/>
    </location>
</feature>
<dbReference type="AlphaFoldDB" id="W5TI67"/>
<evidence type="ECO:0000259" key="1">
    <source>
        <dbReference type="Pfam" id="PF14016"/>
    </source>
</evidence>
<dbReference type="Proteomes" id="UP000019150">
    <property type="component" value="Chromosome"/>
</dbReference>
<gene>
    <name evidence="2" type="ORF">NONO_c39140</name>
</gene>
<dbReference type="InterPro" id="IPR025326">
    <property type="entry name" value="DUF4232"/>
</dbReference>